<sequence length="161" mass="17927">MSDMNVNHLSLTSSEKDAMKPIKPRAEDVTSLTRTSSNTSLNIRKHLDLDSTTTSILDELCDNMKEVKGITSSSITSNSPIGKIAKKDKKKKKKQCHFGDCTGLSIKYAGDCNFCNGKFCSKHRMLENHLCKGLQSCKEQMHKRNADKLASEQTVNPKVTF</sequence>
<evidence type="ECO:0000259" key="6">
    <source>
        <dbReference type="PROSITE" id="PS51039"/>
    </source>
</evidence>
<dbReference type="SMART" id="SM00154">
    <property type="entry name" value="ZnF_AN1"/>
    <property type="match status" value="1"/>
</dbReference>
<keyword evidence="8" id="KW-1185">Reference proteome</keyword>
<evidence type="ECO:0000256" key="3">
    <source>
        <dbReference type="ARBA" id="ARBA00022833"/>
    </source>
</evidence>
<feature type="compositionally biased region" description="Polar residues" evidence="5">
    <location>
        <begin position="1"/>
        <end position="13"/>
    </location>
</feature>
<accession>A7TT03</accession>
<dbReference type="STRING" id="436907.A7TT03"/>
<dbReference type="KEGG" id="vpo:Kpol_303p6"/>
<evidence type="ECO:0000256" key="2">
    <source>
        <dbReference type="ARBA" id="ARBA00022771"/>
    </source>
</evidence>
<dbReference type="eggNOG" id="ENOG502SA79">
    <property type="taxonomic scope" value="Eukaryota"/>
</dbReference>
<feature type="region of interest" description="Disordered" evidence="5">
    <location>
        <begin position="1"/>
        <end position="25"/>
    </location>
</feature>
<evidence type="ECO:0000256" key="1">
    <source>
        <dbReference type="ARBA" id="ARBA00022723"/>
    </source>
</evidence>
<dbReference type="GeneID" id="5542622"/>
<proteinExistence type="predicted"/>
<protein>
    <recommendedName>
        <fullName evidence="6">AN1-type domain-containing protein</fullName>
    </recommendedName>
</protein>
<keyword evidence="3" id="KW-0862">Zinc</keyword>
<dbReference type="PROSITE" id="PS51039">
    <property type="entry name" value="ZF_AN1"/>
    <property type="match status" value="1"/>
</dbReference>
<reference evidence="7 8" key="1">
    <citation type="journal article" date="2007" name="Proc. Natl. Acad. Sci. U.S.A.">
        <title>Independent sorting-out of thousands of duplicated gene pairs in two yeast species descended from a whole-genome duplication.</title>
        <authorList>
            <person name="Scannell D.R."/>
            <person name="Frank A.C."/>
            <person name="Conant G.C."/>
            <person name="Byrne K.P."/>
            <person name="Woolfit M."/>
            <person name="Wolfe K.H."/>
        </authorList>
    </citation>
    <scope>NUCLEOTIDE SEQUENCE [LARGE SCALE GENOMIC DNA]</scope>
    <source>
        <strain evidence="8">ATCC 22028 / DSM 70294 / BCRC 21397 / CBS 2163 / NBRC 10782 / NRRL Y-8283 / UCD 57-17</strain>
    </source>
</reference>
<evidence type="ECO:0000313" key="7">
    <source>
        <dbReference type="EMBL" id="EDO14607.1"/>
    </source>
</evidence>
<dbReference type="Pfam" id="PF01428">
    <property type="entry name" value="zf-AN1"/>
    <property type="match status" value="1"/>
</dbReference>
<dbReference type="RefSeq" id="XP_001642465.1">
    <property type="nucleotide sequence ID" value="XM_001642415.1"/>
</dbReference>
<feature type="domain" description="AN1-type" evidence="6">
    <location>
        <begin position="90"/>
        <end position="139"/>
    </location>
</feature>
<dbReference type="AlphaFoldDB" id="A7TT03"/>
<keyword evidence="1" id="KW-0479">Metal-binding</keyword>
<keyword evidence="2 4" id="KW-0863">Zinc-finger</keyword>
<evidence type="ECO:0000256" key="4">
    <source>
        <dbReference type="PROSITE-ProRule" id="PRU00449"/>
    </source>
</evidence>
<dbReference type="Proteomes" id="UP000000267">
    <property type="component" value="Unassembled WGS sequence"/>
</dbReference>
<evidence type="ECO:0000313" key="8">
    <source>
        <dbReference type="Proteomes" id="UP000000267"/>
    </source>
</evidence>
<name>A7TT03_VANPO</name>
<organism evidence="8">
    <name type="scientific">Vanderwaltozyma polyspora (strain ATCC 22028 / DSM 70294 / BCRC 21397 / CBS 2163 / NBRC 10782 / NRRL Y-8283 / UCD 57-17)</name>
    <name type="common">Kluyveromyces polysporus</name>
    <dbReference type="NCBI Taxonomy" id="436907"/>
    <lineage>
        <taxon>Eukaryota</taxon>
        <taxon>Fungi</taxon>
        <taxon>Dikarya</taxon>
        <taxon>Ascomycota</taxon>
        <taxon>Saccharomycotina</taxon>
        <taxon>Saccharomycetes</taxon>
        <taxon>Saccharomycetales</taxon>
        <taxon>Saccharomycetaceae</taxon>
        <taxon>Vanderwaltozyma</taxon>
    </lineage>
</organism>
<dbReference type="SUPFAM" id="SSF118310">
    <property type="entry name" value="AN1-like Zinc finger"/>
    <property type="match status" value="1"/>
</dbReference>
<gene>
    <name evidence="7" type="ORF">Kpol_303p6</name>
</gene>
<dbReference type="InterPro" id="IPR035896">
    <property type="entry name" value="AN1-like_Znf"/>
</dbReference>
<feature type="compositionally biased region" description="Basic and acidic residues" evidence="5">
    <location>
        <begin position="14"/>
        <end position="25"/>
    </location>
</feature>
<dbReference type="GO" id="GO:0008270">
    <property type="term" value="F:zinc ion binding"/>
    <property type="evidence" value="ECO:0007669"/>
    <property type="project" value="UniProtKB-KW"/>
</dbReference>
<dbReference type="EMBL" id="DS480532">
    <property type="protein sequence ID" value="EDO14607.1"/>
    <property type="molecule type" value="Genomic_DNA"/>
</dbReference>
<evidence type="ECO:0000256" key="5">
    <source>
        <dbReference type="SAM" id="MobiDB-lite"/>
    </source>
</evidence>
<dbReference type="InParanoid" id="A7TT03"/>
<dbReference type="InterPro" id="IPR000058">
    <property type="entry name" value="Znf_AN1"/>
</dbReference>
<dbReference type="Gene3D" id="4.10.1110.10">
    <property type="entry name" value="AN1-like Zinc finger"/>
    <property type="match status" value="1"/>
</dbReference>
<dbReference type="OrthoDB" id="428577at2759"/>
<dbReference type="HOGENOM" id="CLU_132176_0_0_1"/>